<dbReference type="AlphaFoldDB" id="A0A0B6XW49"/>
<name>A0A0B6XW49_9EUPU</name>
<evidence type="ECO:0000256" key="1">
    <source>
        <dbReference type="SAM" id="MobiDB-lite"/>
    </source>
</evidence>
<proteinExistence type="predicted"/>
<organism evidence="2">
    <name type="scientific">Arion vulgaris</name>
    <dbReference type="NCBI Taxonomy" id="1028688"/>
    <lineage>
        <taxon>Eukaryota</taxon>
        <taxon>Metazoa</taxon>
        <taxon>Spiralia</taxon>
        <taxon>Lophotrochozoa</taxon>
        <taxon>Mollusca</taxon>
        <taxon>Gastropoda</taxon>
        <taxon>Heterobranchia</taxon>
        <taxon>Euthyneura</taxon>
        <taxon>Panpulmonata</taxon>
        <taxon>Eupulmonata</taxon>
        <taxon>Stylommatophora</taxon>
        <taxon>Helicina</taxon>
        <taxon>Arionoidea</taxon>
        <taxon>Arionidae</taxon>
        <taxon>Arion</taxon>
    </lineage>
</organism>
<sequence length="97" mass="10651">SEIQDVADNDIVTEDSLKLTSLKVAVTQQSSPEPVIPNSWHEQASSSSTYVKDSSELWKRERSNDNILQSSEPVSIRTDICSQNSGKDVGKTAETLL</sequence>
<feature type="non-terminal residue" evidence="2">
    <location>
        <position position="1"/>
    </location>
</feature>
<feature type="region of interest" description="Disordered" evidence="1">
    <location>
        <begin position="29"/>
        <end position="53"/>
    </location>
</feature>
<accession>A0A0B6XW49</accession>
<protein>
    <submittedName>
        <fullName evidence="2">Uncharacterized protein</fullName>
    </submittedName>
</protein>
<dbReference type="EMBL" id="HACG01001269">
    <property type="protein sequence ID" value="CEK48134.1"/>
    <property type="molecule type" value="Transcribed_RNA"/>
</dbReference>
<evidence type="ECO:0000313" key="2">
    <source>
        <dbReference type="EMBL" id="CEK48134.1"/>
    </source>
</evidence>
<feature type="non-terminal residue" evidence="2">
    <location>
        <position position="97"/>
    </location>
</feature>
<reference evidence="2" key="1">
    <citation type="submission" date="2014-12" db="EMBL/GenBank/DDBJ databases">
        <title>Insight into the proteome of Arion vulgaris.</title>
        <authorList>
            <person name="Aradska J."/>
            <person name="Bulat T."/>
            <person name="Smidak R."/>
            <person name="Sarate P."/>
            <person name="Gangsoo J."/>
            <person name="Sialana F."/>
            <person name="Bilban M."/>
            <person name="Lubec G."/>
        </authorList>
    </citation>
    <scope>NUCLEOTIDE SEQUENCE</scope>
    <source>
        <tissue evidence="2">Skin</tissue>
    </source>
</reference>
<feature type="compositionally biased region" description="Polar residues" evidence="1">
    <location>
        <begin position="40"/>
        <end position="52"/>
    </location>
</feature>
<gene>
    <name evidence="2" type="primary">ORF3183</name>
</gene>